<evidence type="ECO:0000256" key="2">
    <source>
        <dbReference type="SAM" id="SignalP"/>
    </source>
</evidence>
<feature type="compositionally biased region" description="Pro residues" evidence="1">
    <location>
        <begin position="63"/>
        <end position="86"/>
    </location>
</feature>
<evidence type="ECO:0000256" key="1">
    <source>
        <dbReference type="SAM" id="MobiDB-lite"/>
    </source>
</evidence>
<dbReference type="EMBL" id="PDWW01000011">
    <property type="protein sequence ID" value="KAF1725226.1"/>
    <property type="molecule type" value="Genomic_DNA"/>
</dbReference>
<protein>
    <recommendedName>
        <fullName evidence="5">DUF4124 domain-containing protein</fullName>
    </recommendedName>
</protein>
<keyword evidence="2" id="KW-0732">Signal</keyword>
<gene>
    <name evidence="3" type="ORF">CSC78_09525</name>
</gene>
<evidence type="ECO:0008006" key="5">
    <source>
        <dbReference type="Google" id="ProtNLM"/>
    </source>
</evidence>
<accession>A0ABQ6ZHA7</accession>
<feature type="region of interest" description="Disordered" evidence="1">
    <location>
        <begin position="151"/>
        <end position="176"/>
    </location>
</feature>
<evidence type="ECO:0000313" key="3">
    <source>
        <dbReference type="EMBL" id="KAF1725226.1"/>
    </source>
</evidence>
<feature type="signal peptide" evidence="2">
    <location>
        <begin position="1"/>
        <end position="21"/>
    </location>
</feature>
<feature type="chain" id="PRO_5046184209" description="DUF4124 domain-containing protein" evidence="2">
    <location>
        <begin position="22"/>
        <end position="238"/>
    </location>
</feature>
<reference evidence="3 4" key="1">
    <citation type="submission" date="2017-10" db="EMBL/GenBank/DDBJ databases">
        <title>Whole genome sequencing of members of genus Pseudoxanthomonas.</title>
        <authorList>
            <person name="Kumar S."/>
            <person name="Bansal K."/>
            <person name="Kaur A."/>
            <person name="Patil P."/>
            <person name="Sharma S."/>
            <person name="Patil P.B."/>
        </authorList>
    </citation>
    <scope>NUCLEOTIDE SEQUENCE [LARGE SCALE GENOMIC DNA]</scope>
    <source>
        <strain evidence="3 4">DSM 17109</strain>
    </source>
</reference>
<feature type="region of interest" description="Disordered" evidence="1">
    <location>
        <begin position="53"/>
        <end position="86"/>
    </location>
</feature>
<organism evidence="3 4">
    <name type="scientific">Pseudoxanthomonas japonensis</name>
    <dbReference type="NCBI Taxonomy" id="69284"/>
    <lineage>
        <taxon>Bacteria</taxon>
        <taxon>Pseudomonadati</taxon>
        <taxon>Pseudomonadota</taxon>
        <taxon>Gammaproteobacteria</taxon>
        <taxon>Lysobacterales</taxon>
        <taxon>Lysobacteraceae</taxon>
        <taxon>Pseudoxanthomonas</taxon>
    </lineage>
</organism>
<dbReference type="Proteomes" id="UP000781710">
    <property type="component" value="Unassembled WGS sequence"/>
</dbReference>
<name>A0ABQ6ZHA7_9GAMM</name>
<evidence type="ECO:0000313" key="4">
    <source>
        <dbReference type="Proteomes" id="UP000781710"/>
    </source>
</evidence>
<sequence length="238" mass="25461">MHLALPLLLVLLTAVPSAARAQATTGSQVTIYRCVAANGTVALRDSPCLKGEKQEVRAMQRPQDPPPRPAVAAPVPAPQATPTPAPPARVVYLSPPKPMYECTTPEGRVYTSDNDDGNPRWVPYGVGYAAYPAWPRASGGSVSGSVSIGNGNLSFESGDRRPPRPPGGGGHHHGPVIVPGGAWVRDACHPLPQEEVCARLSDRRYEILRRYGAALPSERRTLDLEQRGIDARLANDCR</sequence>
<keyword evidence="4" id="KW-1185">Reference proteome</keyword>
<proteinExistence type="predicted"/>
<dbReference type="RefSeq" id="WP_162337677.1">
    <property type="nucleotide sequence ID" value="NZ_JBHSRQ010000007.1"/>
</dbReference>
<comment type="caution">
    <text evidence="3">The sequence shown here is derived from an EMBL/GenBank/DDBJ whole genome shotgun (WGS) entry which is preliminary data.</text>
</comment>